<proteinExistence type="inferred from homology"/>
<dbReference type="EMBL" id="CP094970">
    <property type="protein sequence ID" value="UYM03366.1"/>
    <property type="molecule type" value="Genomic_DNA"/>
</dbReference>
<accession>A0AA46TE55</accession>
<organism evidence="3 4">
    <name type="scientific">Solicola gregarius</name>
    <dbReference type="NCBI Taxonomy" id="2908642"/>
    <lineage>
        <taxon>Bacteria</taxon>
        <taxon>Bacillati</taxon>
        <taxon>Actinomycetota</taxon>
        <taxon>Actinomycetes</taxon>
        <taxon>Propionibacteriales</taxon>
        <taxon>Nocardioidaceae</taxon>
        <taxon>Solicola</taxon>
    </lineage>
</organism>
<protein>
    <submittedName>
        <fullName evidence="3">TadA family conjugal transfer-associated ATPase</fullName>
    </submittedName>
</protein>
<dbReference type="InterPro" id="IPR050921">
    <property type="entry name" value="T4SS_GSP_E_ATPase"/>
</dbReference>
<feature type="domain" description="Bacterial type II secretion system protein E" evidence="2">
    <location>
        <begin position="57"/>
        <end position="334"/>
    </location>
</feature>
<gene>
    <name evidence="3" type="ORF">L0C25_12440</name>
</gene>
<dbReference type="RefSeq" id="WP_271631971.1">
    <property type="nucleotide sequence ID" value="NZ_CP094970.1"/>
</dbReference>
<keyword evidence="4" id="KW-1185">Reference proteome</keyword>
<dbReference type="SUPFAM" id="SSF52540">
    <property type="entry name" value="P-loop containing nucleoside triphosphate hydrolases"/>
    <property type="match status" value="1"/>
</dbReference>
<dbReference type="Pfam" id="PF00437">
    <property type="entry name" value="T2SSE"/>
    <property type="match status" value="1"/>
</dbReference>
<dbReference type="InterPro" id="IPR001482">
    <property type="entry name" value="T2SS/T4SS_dom"/>
</dbReference>
<evidence type="ECO:0000259" key="2">
    <source>
        <dbReference type="Pfam" id="PF00437"/>
    </source>
</evidence>
<dbReference type="KEGG" id="sgrg:L0C25_12440"/>
<dbReference type="CDD" id="cd01130">
    <property type="entry name" value="VirB11-like_ATPase"/>
    <property type="match status" value="1"/>
</dbReference>
<sequence length="386" mass="40096">MTAVAAELVESVRETLAESGAHPTPSNVAGALRSQGRLYGNGTVLALVDALRRETVGAGPLDDLLHEDGVTDVLVNGPDHVYVDRGDGLERTDVRFADDAAVRRLAARLAAAGGRRLDDASPHVDVRLHDGTRFHAVLSPIARPGTLLSLRVPARRAYTLDDLEGSGTLPAHGASLLRRLVASRAAFLVTGGTGCGKTTLLAALLGIVDPRERLVIVEDASELRPDHPHVVGLEGRPINVEGAGAVVLRDLVRQALRMRPDRLIVGEVRGAEVVDLLAALNTGHEGGCGTVHANSAGDLPARIEALGVAAGLPRAAAHSQLSAAVDVVVHLTRRSDGRRTLRELAVLNPSADGLAHAVTGVGFDDGGVASPGPGEGRLEAILGRAR</sequence>
<evidence type="ECO:0000256" key="1">
    <source>
        <dbReference type="ARBA" id="ARBA00006611"/>
    </source>
</evidence>
<dbReference type="InterPro" id="IPR027417">
    <property type="entry name" value="P-loop_NTPase"/>
</dbReference>
<dbReference type="Gene3D" id="3.30.450.380">
    <property type="match status" value="1"/>
</dbReference>
<dbReference type="NCBIfam" id="TIGR03819">
    <property type="entry name" value="heli_sec_ATPase"/>
    <property type="match status" value="1"/>
</dbReference>
<dbReference type="Gene3D" id="3.40.50.300">
    <property type="entry name" value="P-loop containing nucleotide triphosphate hydrolases"/>
    <property type="match status" value="1"/>
</dbReference>
<name>A0AA46TE55_9ACTN</name>
<dbReference type="AlphaFoldDB" id="A0AA46TE55"/>
<dbReference type="Proteomes" id="UP001164390">
    <property type="component" value="Chromosome"/>
</dbReference>
<comment type="similarity">
    <text evidence="1">Belongs to the GSP E family.</text>
</comment>
<reference evidence="3" key="1">
    <citation type="submission" date="2022-01" db="EMBL/GenBank/DDBJ databases">
        <title>Nocardioidaceae gen. sp. A5X3R13.</title>
        <authorList>
            <person name="Lopez Marin M.A."/>
            <person name="Uhlik O."/>
        </authorList>
    </citation>
    <scope>NUCLEOTIDE SEQUENCE</scope>
    <source>
        <strain evidence="3">A5X3R13</strain>
    </source>
</reference>
<dbReference type="InterPro" id="IPR022399">
    <property type="entry name" value="TadA-like_ATPase"/>
</dbReference>
<dbReference type="PANTHER" id="PTHR30486">
    <property type="entry name" value="TWITCHING MOTILITY PROTEIN PILT"/>
    <property type="match status" value="1"/>
</dbReference>
<dbReference type="PANTHER" id="PTHR30486:SF6">
    <property type="entry name" value="TYPE IV PILUS RETRACTATION ATPASE PILT"/>
    <property type="match status" value="1"/>
</dbReference>
<dbReference type="GO" id="GO:0016887">
    <property type="term" value="F:ATP hydrolysis activity"/>
    <property type="evidence" value="ECO:0007669"/>
    <property type="project" value="InterPro"/>
</dbReference>
<evidence type="ECO:0000313" key="3">
    <source>
        <dbReference type="EMBL" id="UYM03366.1"/>
    </source>
</evidence>
<evidence type="ECO:0000313" key="4">
    <source>
        <dbReference type="Proteomes" id="UP001164390"/>
    </source>
</evidence>